<dbReference type="EMBL" id="SGPM01000313">
    <property type="protein sequence ID" value="THH26756.1"/>
    <property type="molecule type" value="Genomic_DNA"/>
</dbReference>
<evidence type="ECO:0000313" key="3">
    <source>
        <dbReference type="Proteomes" id="UP000308730"/>
    </source>
</evidence>
<organism evidence="2 3">
    <name type="scientific">Antrodiella citrinella</name>
    <dbReference type="NCBI Taxonomy" id="2447956"/>
    <lineage>
        <taxon>Eukaryota</taxon>
        <taxon>Fungi</taxon>
        <taxon>Dikarya</taxon>
        <taxon>Basidiomycota</taxon>
        <taxon>Agaricomycotina</taxon>
        <taxon>Agaricomycetes</taxon>
        <taxon>Polyporales</taxon>
        <taxon>Steccherinaceae</taxon>
        <taxon>Antrodiella</taxon>
    </lineage>
</organism>
<proteinExistence type="predicted"/>
<evidence type="ECO:0000313" key="2">
    <source>
        <dbReference type="EMBL" id="THH26756.1"/>
    </source>
</evidence>
<feature type="compositionally biased region" description="Acidic residues" evidence="1">
    <location>
        <begin position="89"/>
        <end position="98"/>
    </location>
</feature>
<feature type="region of interest" description="Disordered" evidence="1">
    <location>
        <begin position="128"/>
        <end position="200"/>
    </location>
</feature>
<feature type="compositionally biased region" description="Polar residues" evidence="1">
    <location>
        <begin position="187"/>
        <end position="200"/>
    </location>
</feature>
<dbReference type="Proteomes" id="UP000308730">
    <property type="component" value="Unassembled WGS sequence"/>
</dbReference>
<comment type="caution">
    <text evidence="2">The sequence shown here is derived from an EMBL/GenBank/DDBJ whole genome shotgun (WGS) entry which is preliminary data.</text>
</comment>
<accession>A0A4S4MLJ5</accession>
<keyword evidence="3" id="KW-1185">Reference proteome</keyword>
<reference evidence="2 3" key="1">
    <citation type="submission" date="2019-02" db="EMBL/GenBank/DDBJ databases">
        <title>Genome sequencing of the rare red list fungi Antrodiella citrinella (Flaviporus citrinellus).</title>
        <authorList>
            <person name="Buettner E."/>
            <person name="Kellner H."/>
        </authorList>
    </citation>
    <scope>NUCLEOTIDE SEQUENCE [LARGE SCALE GENOMIC DNA]</scope>
    <source>
        <strain evidence="2 3">DSM 108506</strain>
    </source>
</reference>
<dbReference type="AlphaFoldDB" id="A0A4S4MLJ5"/>
<feature type="region of interest" description="Disordered" evidence="1">
    <location>
        <begin position="1"/>
        <end position="41"/>
    </location>
</feature>
<evidence type="ECO:0000256" key="1">
    <source>
        <dbReference type="SAM" id="MobiDB-lite"/>
    </source>
</evidence>
<name>A0A4S4MLJ5_9APHY</name>
<feature type="region of interest" description="Disordered" evidence="1">
    <location>
        <begin position="69"/>
        <end position="98"/>
    </location>
</feature>
<sequence>MFSPLSVHQASKKEGKRHSTSTIPIHVPHYPLAPEPANDDDLDVVHTDLESLVEDTDEDDEAEVVLDFNDIPERLGEMSDLTNSTNNTDSEDAEEDADVPIVRNGSVDYGSIPPAQYLDQPALEHDGVGQIVPLEQEDQKPADPEQFGPVDDAHEYEDTPVIPRTHHQEPREPPPVAGPSRIRSNVRKSSFCTDIDTATD</sequence>
<gene>
    <name evidence="2" type="ORF">EUX98_g7426</name>
</gene>
<protein>
    <submittedName>
        <fullName evidence="2">Uncharacterized protein</fullName>
    </submittedName>
</protein>